<name>A0ABX1J4D6_9PSEU</name>
<keyword evidence="2" id="KW-0732">Signal</keyword>
<protein>
    <submittedName>
        <fullName evidence="4">MCE family protein</fullName>
    </submittedName>
</protein>
<dbReference type="RefSeq" id="WP_168513906.1">
    <property type="nucleotide sequence ID" value="NZ_JAAXLS010000004.1"/>
</dbReference>
<evidence type="ECO:0000256" key="1">
    <source>
        <dbReference type="SAM" id="MobiDB-lite"/>
    </source>
</evidence>
<feature type="region of interest" description="Disordered" evidence="1">
    <location>
        <begin position="393"/>
        <end position="429"/>
    </location>
</feature>
<gene>
    <name evidence="4" type="ORF">HFP15_10005</name>
</gene>
<feature type="domain" description="Mce/MlaD" evidence="3">
    <location>
        <begin position="35"/>
        <end position="109"/>
    </location>
</feature>
<dbReference type="EMBL" id="JAAXLS010000004">
    <property type="protein sequence ID" value="NKQ53215.1"/>
    <property type="molecule type" value="Genomic_DNA"/>
</dbReference>
<organism evidence="4 5">
    <name type="scientific">Amycolatopsis acididurans</name>
    <dbReference type="NCBI Taxonomy" id="2724524"/>
    <lineage>
        <taxon>Bacteria</taxon>
        <taxon>Bacillati</taxon>
        <taxon>Actinomycetota</taxon>
        <taxon>Actinomycetes</taxon>
        <taxon>Pseudonocardiales</taxon>
        <taxon>Pseudonocardiaceae</taxon>
        <taxon>Amycolatopsis</taxon>
    </lineage>
</organism>
<accession>A0ABX1J4D6</accession>
<evidence type="ECO:0000313" key="5">
    <source>
        <dbReference type="Proteomes" id="UP000715441"/>
    </source>
</evidence>
<dbReference type="Pfam" id="PF02470">
    <property type="entry name" value="MlaD"/>
    <property type="match status" value="1"/>
</dbReference>
<proteinExistence type="predicted"/>
<dbReference type="PANTHER" id="PTHR33371">
    <property type="entry name" value="INTERMEMBRANE PHOSPHOLIPID TRANSPORT SYSTEM BINDING PROTEIN MLAD-RELATED"/>
    <property type="match status" value="1"/>
</dbReference>
<feature type="compositionally biased region" description="Gly residues" evidence="1">
    <location>
        <begin position="415"/>
        <end position="425"/>
    </location>
</feature>
<dbReference type="InterPro" id="IPR052336">
    <property type="entry name" value="MlaD_Phospholipid_Transporter"/>
</dbReference>
<sequence length="443" mass="45307">MTKRRNKLLLAGVVLVVAAAVAGTVVATRGSDEATVYGLFADANPIIAGDTVRAAGVQVGKVESVTLQNGQARVTMQVDKSVLPLHDDASLSIQPVNLLGEQYIELKTGTDAAPYVGSPVTIPVSRTSRSVSLQQVFNTLNDPTSTALAALVTAMGDGMQGNGQNVAETLKSLGPALTQVDQLGKVLRDQNGMLNDLIDKVHPVAAALNADQGKSLDQLVGSTQQVLSAVASNRASVEQSLSALPATLLKAESTFAAVQKLSGSATPTLQAVRPITDNLTAIAHELEDFSKAANPALATLNPVLQKAQSMLDQARPLVDQLGPAGADLAADAHNLRPVGEMAVNNIDDIMTFVKWWAMSTNGRDGISNYFRGVAVVTPQALLGAVQGALPAAAPAAAPPQPAPGSGQAGSPLPLLGGGGPNGGVTGLTDKQETSMLGQLLGGL</sequence>
<feature type="compositionally biased region" description="Low complexity" evidence="1">
    <location>
        <begin position="403"/>
        <end position="414"/>
    </location>
</feature>
<evidence type="ECO:0000313" key="4">
    <source>
        <dbReference type="EMBL" id="NKQ53215.1"/>
    </source>
</evidence>
<dbReference type="PANTHER" id="PTHR33371:SF4">
    <property type="entry name" value="INTERMEMBRANE PHOSPHOLIPID TRANSPORT SYSTEM BINDING PROTEIN MLAD"/>
    <property type="match status" value="1"/>
</dbReference>
<dbReference type="InterPro" id="IPR003399">
    <property type="entry name" value="Mce/MlaD"/>
</dbReference>
<feature type="signal peptide" evidence="2">
    <location>
        <begin position="1"/>
        <end position="22"/>
    </location>
</feature>
<evidence type="ECO:0000259" key="3">
    <source>
        <dbReference type="Pfam" id="PF02470"/>
    </source>
</evidence>
<comment type="caution">
    <text evidence="4">The sequence shown here is derived from an EMBL/GenBank/DDBJ whole genome shotgun (WGS) entry which is preliminary data.</text>
</comment>
<keyword evidence="5" id="KW-1185">Reference proteome</keyword>
<evidence type="ECO:0000256" key="2">
    <source>
        <dbReference type="SAM" id="SignalP"/>
    </source>
</evidence>
<reference evidence="4 5" key="1">
    <citation type="submission" date="2020-04" db="EMBL/GenBank/DDBJ databases">
        <title>Novel species.</title>
        <authorList>
            <person name="Teo W.F.A."/>
            <person name="Lipun K."/>
            <person name="Srisuk N."/>
            <person name="Duangmal K."/>
        </authorList>
    </citation>
    <scope>NUCLEOTIDE SEQUENCE [LARGE SCALE GENOMIC DNA]</scope>
    <source>
        <strain evidence="4 5">K13G38</strain>
    </source>
</reference>
<feature type="chain" id="PRO_5046285198" evidence="2">
    <location>
        <begin position="23"/>
        <end position="443"/>
    </location>
</feature>
<dbReference type="Proteomes" id="UP000715441">
    <property type="component" value="Unassembled WGS sequence"/>
</dbReference>